<evidence type="ECO:0000256" key="3">
    <source>
        <dbReference type="ARBA" id="ARBA00022989"/>
    </source>
</evidence>
<proteinExistence type="predicted"/>
<keyword evidence="3 5" id="KW-1133">Transmembrane helix</keyword>
<dbReference type="PANTHER" id="PTHR36985:SF1">
    <property type="entry name" value="TRANSLOCATION AND ASSEMBLY MODULE SUBUNIT TAMB"/>
    <property type="match status" value="1"/>
</dbReference>
<dbReference type="PATRIC" id="fig|1648404.4.peg.2550"/>
<accession>A0A0H4VE69</accession>
<evidence type="ECO:0000256" key="2">
    <source>
        <dbReference type="ARBA" id="ARBA00022692"/>
    </source>
</evidence>
<dbReference type="KEGG" id="ery:CP97_12250"/>
<keyword evidence="2 5" id="KW-0812">Transmembrane</keyword>
<dbReference type="Pfam" id="PF04357">
    <property type="entry name" value="TamB"/>
    <property type="match status" value="1"/>
</dbReference>
<feature type="domain" description="Translocation and assembly module TamB C-terminal" evidence="6">
    <location>
        <begin position="1059"/>
        <end position="1393"/>
    </location>
</feature>
<organism evidence="7 8">
    <name type="scientific">Aurantiacibacter atlanticus</name>
    <dbReference type="NCBI Taxonomy" id="1648404"/>
    <lineage>
        <taxon>Bacteria</taxon>
        <taxon>Pseudomonadati</taxon>
        <taxon>Pseudomonadota</taxon>
        <taxon>Alphaproteobacteria</taxon>
        <taxon>Sphingomonadales</taxon>
        <taxon>Erythrobacteraceae</taxon>
        <taxon>Aurantiacibacter</taxon>
    </lineage>
</organism>
<dbReference type="GO" id="GO:0005886">
    <property type="term" value="C:plasma membrane"/>
    <property type="evidence" value="ECO:0007669"/>
    <property type="project" value="InterPro"/>
</dbReference>
<dbReference type="EMBL" id="CP011310">
    <property type="protein sequence ID" value="AKQ42640.1"/>
    <property type="molecule type" value="Genomic_DNA"/>
</dbReference>
<evidence type="ECO:0000256" key="5">
    <source>
        <dbReference type="SAM" id="Phobius"/>
    </source>
</evidence>
<dbReference type="RefSeq" id="WP_048886181.1">
    <property type="nucleotide sequence ID" value="NZ_CP011310.1"/>
</dbReference>
<dbReference type="Proteomes" id="UP000059113">
    <property type="component" value="Chromosome"/>
</dbReference>
<reference evidence="7 8" key="1">
    <citation type="journal article" date="2015" name="Int. J. Syst. Evol. Microbiol.">
        <title>Erythrobacter atlanticus sp. nov., a bacterium from ocean sediment able to degrade polycyclic aromatic hydrocarbons.</title>
        <authorList>
            <person name="Zhuang L."/>
            <person name="Liu Y."/>
            <person name="Wang L."/>
            <person name="Wang W."/>
            <person name="Shao Z."/>
        </authorList>
    </citation>
    <scope>NUCLEOTIDE SEQUENCE [LARGE SCALE GENOMIC DNA]</scope>
    <source>
        <strain evidence="8">s21-N3</strain>
    </source>
</reference>
<gene>
    <name evidence="7" type="ORF">CP97_12250</name>
</gene>
<keyword evidence="8" id="KW-1185">Reference proteome</keyword>
<comment type="subcellular location">
    <subcellularLocation>
        <location evidence="1">Membrane</location>
        <topology evidence="1">Single-pass membrane protein</topology>
    </subcellularLocation>
</comment>
<evidence type="ECO:0000313" key="8">
    <source>
        <dbReference type="Proteomes" id="UP000059113"/>
    </source>
</evidence>
<dbReference type="PANTHER" id="PTHR36985">
    <property type="entry name" value="TRANSLOCATION AND ASSEMBLY MODULE SUBUNIT TAMB"/>
    <property type="match status" value="1"/>
</dbReference>
<dbReference type="InterPro" id="IPR007452">
    <property type="entry name" value="TamB_C"/>
</dbReference>
<name>A0A0H4VE69_9SPHN</name>
<protein>
    <recommendedName>
        <fullName evidence="6">Translocation and assembly module TamB C-terminal domain-containing protein</fullName>
    </recommendedName>
</protein>
<evidence type="ECO:0000256" key="1">
    <source>
        <dbReference type="ARBA" id="ARBA00004167"/>
    </source>
</evidence>
<reference evidence="8" key="2">
    <citation type="submission" date="2015-04" db="EMBL/GenBank/DDBJ databases">
        <title>The complete genome sequence of Erythrobacter sp. s21-N3.</title>
        <authorList>
            <person name="Zhuang L."/>
            <person name="Liu Y."/>
            <person name="Shao Z."/>
        </authorList>
    </citation>
    <scope>NUCLEOTIDE SEQUENCE [LARGE SCALE GENOMIC DNA]</scope>
    <source>
        <strain evidence="8">s21-N3</strain>
    </source>
</reference>
<evidence type="ECO:0000256" key="4">
    <source>
        <dbReference type="ARBA" id="ARBA00023136"/>
    </source>
</evidence>
<dbReference type="GO" id="GO:0009306">
    <property type="term" value="P:protein secretion"/>
    <property type="evidence" value="ECO:0007669"/>
    <property type="project" value="InterPro"/>
</dbReference>
<keyword evidence="4 5" id="KW-0472">Membrane</keyword>
<dbReference type="OrthoDB" id="7784409at2"/>
<evidence type="ECO:0000259" key="6">
    <source>
        <dbReference type="Pfam" id="PF04357"/>
    </source>
</evidence>
<feature type="transmembrane region" description="Helical" evidence="5">
    <location>
        <begin position="28"/>
        <end position="51"/>
    </location>
</feature>
<dbReference type="STRING" id="1648404.CP97_12250"/>
<sequence length="1407" mass="147624">MADETLADEDAAVEDSSPRKSRRRFVSLPFKVISWAFIALVSILFLFIAFLHSPPGRQFIIDQIAQVAPASGLTVEVGDIDGSVLWSSTLHDVRFRDANGTLFLEVPTIDLNWRPLKWFTSGLDVRHLVLTDGTLYTAPDLIPGDPDAPILPDFDIRIDRFAISSFTVAEGLLGEERTIDFAAEADIREGLVYLDTDGEFGGGDVFTALVHAEPDGDRFDLDLDWQAPKGGFLAAMVGAQDDLAVQLKGDGTWSAWEGELDAVQGGEDLLDFDIYNEAGQYRIVGRARPNGYVEGMAARALGETVMLTASGTLEDSVLEGDFILRASGLNADGQGAINLADNVFVNVVLAAQLLDPTLFAEDIALEGAGIEATLDGPFRDLSVPHQIRVAQIDAAGTVLTDVVQRGTLTYDGTRFTLPLNGSIARIVSGNELVDPRLVNGTLGGTLVYAGNELLSDDLALEFQGLQAVLGLNSNFDSGLTQINGPVTIADLAFDGIGVVDAGAQINVAFGGGNPWRLNADVDGRISQVTNSTLVNLAGNNIRFGGGIGLGSGVPIAFNDFRINASKLTAKLDGQVENGTTTIAGAGRQADYGPFTVEATISDDGPRATLVFADPLPSAGLSNVRVTLAPTDDGFEIETSGGSMLGAFDGLLFLNIAENGDTSLDISRLDVSETRIAGVLQLQSGGVAGDLDLSRGGIDGTIKLALRDGGQGFDIDLSARNARFGGDTALLINRGTIDATGLIAEGNATISGNASLQGLSYGDIFIGRLAARAELDNGTGHFDAALTGRRGSRFEMMVNGTASPDRIAVAVDGAYAGRDISMPRRAVLTRSADDGWELQRSQLSFGDGFLIASGQFGGNQPMQGRLALSDLPLSLADVAMGELGMGGTISGVVEFAAGANGLPTGEARLLVSDLTRASALLTSQPMDIALVAELSETLAQFRAVISDEGRADGRLQGRITNLPRGGNLAKRLYAGDLFAQLRFTGSAAALWRLAAIDLIDLTGDVVVAADVRGSLGDPRLQGSLSGDALRLRSALTGTDIDGVSARGRFEGGRFNLTSFSGTAQNGGQVSGSGYIDLSGITASRGPGIDIRLAARNAEILDLSNMGATVTGPMRIVSNGIGGTIAGRLRASSARWGLGTTSEAIAELPQIDTREINHPGDVAPSSASTSPWRYLIDVSAPGSVMVDGLGLESEWRTDSLQIRGSTDDPRLDGKVEIVPRQGFYSFAGVRFEITQGDIFFDRNVPLDPRIDIEAVTEVDALTVTVDVTGSASQTEIAFSSVPALPEEELLARLLFGGSITQLSATDALQLGAAVASLRGGSGVGPINQLRDAIGLDRLRIVPADAALDRGTSVALGKNLGRRFYVEIITDGAGYSASNAEFRITSWLNLLATVSTIGRHSAAAEVRRDY</sequence>
<evidence type="ECO:0000313" key="7">
    <source>
        <dbReference type="EMBL" id="AKQ42640.1"/>
    </source>
</evidence>